<dbReference type="AlphaFoldDB" id="A0A6J7PUD8"/>
<dbReference type="Pfam" id="PF13193">
    <property type="entry name" value="AMP-binding_C"/>
    <property type="match status" value="1"/>
</dbReference>
<dbReference type="SUPFAM" id="SSF56801">
    <property type="entry name" value="Acetyl-CoA synthetase-like"/>
    <property type="match status" value="1"/>
</dbReference>
<protein>
    <submittedName>
        <fullName evidence="5">Unannotated protein</fullName>
    </submittedName>
</protein>
<dbReference type="InterPro" id="IPR025110">
    <property type="entry name" value="AMP-bd_C"/>
</dbReference>
<evidence type="ECO:0000256" key="1">
    <source>
        <dbReference type="ARBA" id="ARBA00006432"/>
    </source>
</evidence>
<dbReference type="GO" id="GO:0031956">
    <property type="term" value="F:medium-chain fatty acid-CoA ligase activity"/>
    <property type="evidence" value="ECO:0007669"/>
    <property type="project" value="TreeGrafter"/>
</dbReference>
<dbReference type="Gene3D" id="3.30.300.30">
    <property type="match status" value="1"/>
</dbReference>
<dbReference type="PROSITE" id="PS00455">
    <property type="entry name" value="AMP_BINDING"/>
    <property type="match status" value="1"/>
</dbReference>
<evidence type="ECO:0000259" key="3">
    <source>
        <dbReference type="Pfam" id="PF00501"/>
    </source>
</evidence>
<organism evidence="5">
    <name type="scientific">freshwater metagenome</name>
    <dbReference type="NCBI Taxonomy" id="449393"/>
    <lineage>
        <taxon>unclassified sequences</taxon>
        <taxon>metagenomes</taxon>
        <taxon>ecological metagenomes</taxon>
    </lineage>
</organism>
<dbReference type="PANTHER" id="PTHR43201:SF5">
    <property type="entry name" value="MEDIUM-CHAIN ACYL-COA LIGASE ACSF2, MITOCHONDRIAL"/>
    <property type="match status" value="1"/>
</dbReference>
<dbReference type="GO" id="GO:0006631">
    <property type="term" value="P:fatty acid metabolic process"/>
    <property type="evidence" value="ECO:0007669"/>
    <property type="project" value="TreeGrafter"/>
</dbReference>
<dbReference type="InterPro" id="IPR042099">
    <property type="entry name" value="ANL_N_sf"/>
</dbReference>
<dbReference type="FunFam" id="3.30.300.30:FF:000008">
    <property type="entry name" value="2,3-dihydroxybenzoate-AMP ligase"/>
    <property type="match status" value="1"/>
</dbReference>
<dbReference type="Pfam" id="PF00501">
    <property type="entry name" value="AMP-binding"/>
    <property type="match status" value="1"/>
</dbReference>
<proteinExistence type="inferred from homology"/>
<gene>
    <name evidence="5" type="ORF">UFOPK3992_01105</name>
</gene>
<evidence type="ECO:0000256" key="2">
    <source>
        <dbReference type="ARBA" id="ARBA00022598"/>
    </source>
</evidence>
<dbReference type="InterPro" id="IPR020845">
    <property type="entry name" value="AMP-binding_CS"/>
</dbReference>
<dbReference type="EMBL" id="CAFBOZ010000150">
    <property type="protein sequence ID" value="CAB5008541.1"/>
    <property type="molecule type" value="Genomic_DNA"/>
</dbReference>
<accession>A0A6J7PUD8</accession>
<dbReference type="Gene3D" id="3.40.50.12780">
    <property type="entry name" value="N-terminal domain of ligase-like"/>
    <property type="match status" value="1"/>
</dbReference>
<comment type="similarity">
    <text evidence="1">Belongs to the ATP-dependent AMP-binding enzyme family.</text>
</comment>
<keyword evidence="2" id="KW-0436">Ligase</keyword>
<dbReference type="InterPro" id="IPR000873">
    <property type="entry name" value="AMP-dep_synth/lig_dom"/>
</dbReference>
<feature type="domain" description="AMP-dependent synthetase/ligase" evidence="3">
    <location>
        <begin position="15"/>
        <end position="378"/>
    </location>
</feature>
<evidence type="ECO:0000313" key="5">
    <source>
        <dbReference type="EMBL" id="CAB5008541.1"/>
    </source>
</evidence>
<evidence type="ECO:0000259" key="4">
    <source>
        <dbReference type="Pfam" id="PF13193"/>
    </source>
</evidence>
<sequence>MDIDYLLRQPLSGTARFDPDRPALSIGDGETLTYRDLAGRSRRRSRGLLALGVSPGDRVALMMFNSIDYWVCYFAITRIGAIVVRTNFRLSGEELEFALNDSGATVAIADSELLNRVADRRASIGVTTYLCTAPHSDPTVRLLADVDDASEGGDAELTTPKPQGDEAAMIMYTSGTTGRPKGAVWTHSATTWFCAMQVIDWKLEKDTVIFVAGPLYHVGAMEDYSLPTLAVGGHVVFLESGAFDIESALHIASRRGVTELTLFPSMIYQMLQLPTLASINLSRVRRIFTGGDPLLPWAVEQLQRDFNGVDVIQVYGLTEGTPIAACGGPGDAFADPGSVGRAMAFCELSIRDDEGEVLADGEIGEIWTRSPANAREYWNRPEANAETFVDGWCRTGDLGTVRDGRLTVTGRKKDMIRSGGENIYAREVEDVLMRHPDVIDAAAIAVPDPTYREVVCAVIVRREGSTVTADEIVAHCTAHMASYKKPRHVTFVDALPRTPSQKIQKFKLREQFAHLGSE</sequence>
<dbReference type="InterPro" id="IPR045851">
    <property type="entry name" value="AMP-bd_C_sf"/>
</dbReference>
<dbReference type="PANTHER" id="PTHR43201">
    <property type="entry name" value="ACYL-COA SYNTHETASE"/>
    <property type="match status" value="1"/>
</dbReference>
<feature type="domain" description="AMP-binding enzyme C-terminal" evidence="4">
    <location>
        <begin position="427"/>
        <end position="502"/>
    </location>
</feature>
<reference evidence="5" key="1">
    <citation type="submission" date="2020-05" db="EMBL/GenBank/DDBJ databases">
        <authorList>
            <person name="Chiriac C."/>
            <person name="Salcher M."/>
            <person name="Ghai R."/>
            <person name="Kavagutti S V."/>
        </authorList>
    </citation>
    <scope>NUCLEOTIDE SEQUENCE</scope>
</reference>
<name>A0A6J7PUD8_9ZZZZ</name>